<feature type="transmembrane region" description="Helical" evidence="2">
    <location>
        <begin position="6"/>
        <end position="22"/>
    </location>
</feature>
<sequence length="97" mass="10616">MPGPGTIFSLGAVGAGAAAVYVNRRSSMSNDTEDTSPFALARRRSSTVTVDHDWPSRKQPEYMWLRNNGASFSHNSKPKFPTSQQKQAATDIQQTSK</sequence>
<dbReference type="AlphaFoldDB" id="A0A8H7VVZ0"/>
<name>A0A8H7VVZ0_9FUNG</name>
<feature type="region of interest" description="Disordered" evidence="1">
    <location>
        <begin position="68"/>
        <end position="97"/>
    </location>
</feature>
<keyword evidence="4" id="KW-1185">Reference proteome</keyword>
<dbReference type="EMBL" id="JAEPRE010000017">
    <property type="protein sequence ID" value="KAG2236481.1"/>
    <property type="molecule type" value="Genomic_DNA"/>
</dbReference>
<keyword evidence="2" id="KW-0812">Transmembrane</keyword>
<accession>A0A8H7VVZ0</accession>
<gene>
    <name evidence="3" type="ORF">INT48_003272</name>
</gene>
<reference evidence="3" key="1">
    <citation type="submission" date="2021-01" db="EMBL/GenBank/DDBJ databases">
        <title>Metabolic potential, ecology and presence of endohyphal bacteria is reflected in genomic diversity of Mucoromycotina.</title>
        <authorList>
            <person name="Muszewska A."/>
            <person name="Okrasinska A."/>
            <person name="Steczkiewicz K."/>
            <person name="Drgas O."/>
            <person name="Orlowska M."/>
            <person name="Perlinska-Lenart U."/>
            <person name="Aleksandrzak-Piekarczyk T."/>
            <person name="Szatraj K."/>
            <person name="Zielenkiewicz U."/>
            <person name="Pilsyk S."/>
            <person name="Malc E."/>
            <person name="Mieczkowski P."/>
            <person name="Kruszewska J.S."/>
            <person name="Biernat P."/>
            <person name="Pawlowska J."/>
        </authorList>
    </citation>
    <scope>NUCLEOTIDE SEQUENCE</scope>
    <source>
        <strain evidence="3">WA0000018081</strain>
    </source>
</reference>
<dbReference type="Proteomes" id="UP000613177">
    <property type="component" value="Unassembled WGS sequence"/>
</dbReference>
<comment type="caution">
    <text evidence="3">The sequence shown here is derived from an EMBL/GenBank/DDBJ whole genome shotgun (WGS) entry which is preliminary data.</text>
</comment>
<evidence type="ECO:0000256" key="2">
    <source>
        <dbReference type="SAM" id="Phobius"/>
    </source>
</evidence>
<evidence type="ECO:0000256" key="1">
    <source>
        <dbReference type="SAM" id="MobiDB-lite"/>
    </source>
</evidence>
<keyword evidence="2" id="KW-1133">Transmembrane helix</keyword>
<protein>
    <submittedName>
        <fullName evidence="3">Uncharacterized protein</fullName>
    </submittedName>
</protein>
<organism evidence="3 4">
    <name type="scientific">Thamnidium elegans</name>
    <dbReference type="NCBI Taxonomy" id="101142"/>
    <lineage>
        <taxon>Eukaryota</taxon>
        <taxon>Fungi</taxon>
        <taxon>Fungi incertae sedis</taxon>
        <taxon>Mucoromycota</taxon>
        <taxon>Mucoromycotina</taxon>
        <taxon>Mucoromycetes</taxon>
        <taxon>Mucorales</taxon>
        <taxon>Mucorineae</taxon>
        <taxon>Mucoraceae</taxon>
        <taxon>Thamnidium</taxon>
    </lineage>
</organism>
<proteinExistence type="predicted"/>
<keyword evidence="2" id="KW-0472">Membrane</keyword>
<evidence type="ECO:0000313" key="4">
    <source>
        <dbReference type="Proteomes" id="UP000613177"/>
    </source>
</evidence>
<evidence type="ECO:0000313" key="3">
    <source>
        <dbReference type="EMBL" id="KAG2236481.1"/>
    </source>
</evidence>